<organism evidence="8 9">
    <name type="scientific">Cuscuta epithymum</name>
    <dbReference type="NCBI Taxonomy" id="186058"/>
    <lineage>
        <taxon>Eukaryota</taxon>
        <taxon>Viridiplantae</taxon>
        <taxon>Streptophyta</taxon>
        <taxon>Embryophyta</taxon>
        <taxon>Tracheophyta</taxon>
        <taxon>Spermatophyta</taxon>
        <taxon>Magnoliopsida</taxon>
        <taxon>eudicotyledons</taxon>
        <taxon>Gunneridae</taxon>
        <taxon>Pentapetalae</taxon>
        <taxon>asterids</taxon>
        <taxon>lamiids</taxon>
        <taxon>Solanales</taxon>
        <taxon>Convolvulaceae</taxon>
        <taxon>Cuscuteae</taxon>
        <taxon>Cuscuta</taxon>
        <taxon>Cuscuta subgen. Cuscuta</taxon>
    </lineage>
</organism>
<keyword evidence="3" id="KW-0238">DNA-binding</keyword>
<dbReference type="AlphaFoldDB" id="A0AAV0GL53"/>
<dbReference type="PANTHER" id="PTHR11945">
    <property type="entry name" value="MADS BOX PROTEIN"/>
    <property type="match status" value="1"/>
</dbReference>
<keyword evidence="5" id="KW-0539">Nucleus</keyword>
<evidence type="ECO:0000256" key="2">
    <source>
        <dbReference type="ARBA" id="ARBA00023015"/>
    </source>
</evidence>
<dbReference type="SMART" id="SM00432">
    <property type="entry name" value="MADS"/>
    <property type="match status" value="1"/>
</dbReference>
<dbReference type="Pfam" id="PF00319">
    <property type="entry name" value="SRF-TF"/>
    <property type="match status" value="1"/>
</dbReference>
<evidence type="ECO:0000256" key="3">
    <source>
        <dbReference type="ARBA" id="ARBA00023125"/>
    </source>
</evidence>
<evidence type="ECO:0000256" key="1">
    <source>
        <dbReference type="ARBA" id="ARBA00004123"/>
    </source>
</evidence>
<feature type="domain" description="MADS-box" evidence="7">
    <location>
        <begin position="3"/>
        <end position="64"/>
    </location>
</feature>
<dbReference type="Gene3D" id="3.40.1810.10">
    <property type="entry name" value="Transcription factor, MADS-box"/>
    <property type="match status" value="1"/>
</dbReference>
<dbReference type="GO" id="GO:0045944">
    <property type="term" value="P:positive regulation of transcription by RNA polymerase II"/>
    <property type="evidence" value="ECO:0007669"/>
    <property type="project" value="InterPro"/>
</dbReference>
<evidence type="ECO:0000256" key="5">
    <source>
        <dbReference type="ARBA" id="ARBA00023242"/>
    </source>
</evidence>
<dbReference type="CDD" id="cd00266">
    <property type="entry name" value="MADS_SRF_like"/>
    <property type="match status" value="1"/>
</dbReference>
<name>A0AAV0GL53_9ASTE</name>
<dbReference type="SUPFAM" id="SSF55455">
    <property type="entry name" value="SRF-like"/>
    <property type="match status" value="1"/>
</dbReference>
<evidence type="ECO:0000256" key="4">
    <source>
        <dbReference type="ARBA" id="ARBA00023163"/>
    </source>
</evidence>
<proteinExistence type="predicted"/>
<dbReference type="PANTHER" id="PTHR11945:SF534">
    <property type="entry name" value="MYOCYTE-SPECIFIC ENHANCER FACTOR 2"/>
    <property type="match status" value="1"/>
</dbReference>
<accession>A0AAV0GL53</accession>
<protein>
    <recommendedName>
        <fullName evidence="7">MADS-box domain-containing protein</fullName>
    </recommendedName>
</protein>
<feature type="region of interest" description="Disordered" evidence="6">
    <location>
        <begin position="77"/>
        <end position="118"/>
    </location>
</feature>
<dbReference type="InterPro" id="IPR033897">
    <property type="entry name" value="SRF-like_MADS-box"/>
</dbReference>
<evidence type="ECO:0000313" key="9">
    <source>
        <dbReference type="Proteomes" id="UP001152523"/>
    </source>
</evidence>
<dbReference type="PRINTS" id="PR00404">
    <property type="entry name" value="MADSDOMAIN"/>
</dbReference>
<reference evidence="8" key="1">
    <citation type="submission" date="2022-07" db="EMBL/GenBank/DDBJ databases">
        <authorList>
            <person name="Macas J."/>
            <person name="Novak P."/>
            <person name="Neumann P."/>
        </authorList>
    </citation>
    <scope>NUCLEOTIDE SEQUENCE</scope>
</reference>
<feature type="compositionally biased region" description="Acidic residues" evidence="6">
    <location>
        <begin position="101"/>
        <end position="116"/>
    </location>
</feature>
<keyword evidence="9" id="KW-1185">Reference proteome</keyword>
<sequence length="145" mass="16328">MGKGKAKIEMKKIESLQARNTCFSKRRKGLFKKSEELCRLFPGSQVVVAVLSPAGKAYITGDPNAVFPLLQGEEGQGGVSSLGSYSHHEINGWVNDPSREGEEEEEDEEEEEEEVMNEVSNLNHWKDDEDNVEALAKNLFNYYPY</sequence>
<dbReference type="InterPro" id="IPR002100">
    <property type="entry name" value="TF_MADSbox"/>
</dbReference>
<dbReference type="InterPro" id="IPR036879">
    <property type="entry name" value="TF_MADSbox_sf"/>
</dbReference>
<dbReference type="GO" id="GO:0005634">
    <property type="term" value="C:nucleus"/>
    <property type="evidence" value="ECO:0007669"/>
    <property type="project" value="UniProtKB-SubCell"/>
</dbReference>
<keyword evidence="4" id="KW-0804">Transcription</keyword>
<gene>
    <name evidence="8" type="ORF">CEPIT_LOCUS44198</name>
</gene>
<dbReference type="GO" id="GO:0000978">
    <property type="term" value="F:RNA polymerase II cis-regulatory region sequence-specific DNA binding"/>
    <property type="evidence" value="ECO:0007669"/>
    <property type="project" value="TreeGrafter"/>
</dbReference>
<comment type="caution">
    <text evidence="8">The sequence shown here is derived from an EMBL/GenBank/DDBJ whole genome shotgun (WGS) entry which is preliminary data.</text>
</comment>
<evidence type="ECO:0000313" key="8">
    <source>
        <dbReference type="EMBL" id="CAH9148048.1"/>
    </source>
</evidence>
<keyword evidence="2" id="KW-0805">Transcription regulation</keyword>
<dbReference type="EMBL" id="CAMAPF010001147">
    <property type="protein sequence ID" value="CAH9148048.1"/>
    <property type="molecule type" value="Genomic_DNA"/>
</dbReference>
<dbReference type="GO" id="GO:0046983">
    <property type="term" value="F:protein dimerization activity"/>
    <property type="evidence" value="ECO:0007669"/>
    <property type="project" value="InterPro"/>
</dbReference>
<dbReference type="Proteomes" id="UP001152523">
    <property type="component" value="Unassembled WGS sequence"/>
</dbReference>
<comment type="subcellular location">
    <subcellularLocation>
        <location evidence="1">Nucleus</location>
    </subcellularLocation>
</comment>
<dbReference type="GO" id="GO:0000981">
    <property type="term" value="F:DNA-binding transcription factor activity, RNA polymerase II-specific"/>
    <property type="evidence" value="ECO:0007669"/>
    <property type="project" value="InterPro"/>
</dbReference>
<evidence type="ECO:0000259" key="7">
    <source>
        <dbReference type="PROSITE" id="PS50066"/>
    </source>
</evidence>
<dbReference type="PROSITE" id="PS50066">
    <property type="entry name" value="MADS_BOX_2"/>
    <property type="match status" value="1"/>
</dbReference>
<evidence type="ECO:0000256" key="6">
    <source>
        <dbReference type="SAM" id="MobiDB-lite"/>
    </source>
</evidence>